<protein>
    <submittedName>
        <fullName evidence="1">Uncharacterized protein</fullName>
    </submittedName>
</protein>
<keyword evidence="2" id="KW-1185">Reference proteome</keyword>
<comment type="caution">
    <text evidence="1">The sequence shown here is derived from an EMBL/GenBank/DDBJ whole genome shotgun (WGS) entry which is preliminary data.</text>
</comment>
<dbReference type="AlphaFoldDB" id="A0A8J4BPP7"/>
<name>A0A8J4BPP7_9CHLO</name>
<proteinExistence type="predicted"/>
<accession>A0A8J4BPP7</accession>
<gene>
    <name evidence="1" type="ORF">Vafri_17159</name>
</gene>
<evidence type="ECO:0000313" key="1">
    <source>
        <dbReference type="EMBL" id="GIL63002.1"/>
    </source>
</evidence>
<reference evidence="1" key="1">
    <citation type="journal article" date="2021" name="Proc. Natl. Acad. Sci. U.S.A.">
        <title>Three genomes in the algal genus Volvox reveal the fate of a haploid sex-determining region after a transition to homothallism.</title>
        <authorList>
            <person name="Yamamoto K."/>
            <person name="Hamaji T."/>
            <person name="Kawai-Toyooka H."/>
            <person name="Matsuzaki R."/>
            <person name="Takahashi F."/>
            <person name="Nishimura Y."/>
            <person name="Kawachi M."/>
            <person name="Noguchi H."/>
            <person name="Minakuchi Y."/>
            <person name="Umen J.G."/>
            <person name="Toyoda A."/>
            <person name="Nozaki H."/>
        </authorList>
    </citation>
    <scope>NUCLEOTIDE SEQUENCE</scope>
    <source>
        <strain evidence="1">NIES-3780</strain>
    </source>
</reference>
<organism evidence="1 2">
    <name type="scientific">Volvox africanus</name>
    <dbReference type="NCBI Taxonomy" id="51714"/>
    <lineage>
        <taxon>Eukaryota</taxon>
        <taxon>Viridiplantae</taxon>
        <taxon>Chlorophyta</taxon>
        <taxon>core chlorophytes</taxon>
        <taxon>Chlorophyceae</taxon>
        <taxon>CS clade</taxon>
        <taxon>Chlamydomonadales</taxon>
        <taxon>Volvocaceae</taxon>
        <taxon>Volvox</taxon>
    </lineage>
</organism>
<dbReference type="Proteomes" id="UP000747399">
    <property type="component" value="Unassembled WGS sequence"/>
</dbReference>
<evidence type="ECO:0000313" key="2">
    <source>
        <dbReference type="Proteomes" id="UP000747399"/>
    </source>
</evidence>
<sequence>MAAWLALRYIRSRVAFNATSLELAASAGTPTTGAAISGAAATNGTTSAPAAATVSILGCTTRYTATGHTASTLKLLVLCLRRLLLVAGNCVKQSSSLKCTEVTVTAGKTHQMAHTSMRRMKLSHATQA</sequence>
<dbReference type="EMBL" id="BNCO01000054">
    <property type="protein sequence ID" value="GIL63002.1"/>
    <property type="molecule type" value="Genomic_DNA"/>
</dbReference>